<dbReference type="OrthoDB" id="5188560at2"/>
<keyword evidence="2" id="KW-0472">Membrane</keyword>
<keyword evidence="2" id="KW-1133">Transmembrane helix</keyword>
<accession>A0A1M7S2I2</accession>
<dbReference type="AlphaFoldDB" id="A0A1M7S2I2"/>
<proteinExistence type="predicted"/>
<keyword evidence="2" id="KW-0812">Transmembrane</keyword>
<evidence type="ECO:0000313" key="4">
    <source>
        <dbReference type="Proteomes" id="UP000184428"/>
    </source>
</evidence>
<dbReference type="Proteomes" id="UP000184428">
    <property type="component" value="Unassembled WGS sequence"/>
</dbReference>
<evidence type="ECO:0000313" key="3">
    <source>
        <dbReference type="EMBL" id="SHN52564.1"/>
    </source>
</evidence>
<evidence type="ECO:0000256" key="2">
    <source>
        <dbReference type="SAM" id="Phobius"/>
    </source>
</evidence>
<evidence type="ECO:0000256" key="1">
    <source>
        <dbReference type="SAM" id="MobiDB-lite"/>
    </source>
</evidence>
<dbReference type="RefSeq" id="WP_072912657.1">
    <property type="nucleotide sequence ID" value="NZ_FRDM01000001.1"/>
</dbReference>
<gene>
    <name evidence="3" type="ORF">SAMN05660350_00401</name>
</gene>
<dbReference type="EMBL" id="FRDM01000001">
    <property type="protein sequence ID" value="SHN52564.1"/>
    <property type="molecule type" value="Genomic_DNA"/>
</dbReference>
<name>A0A1M7S2I2_9ACTN</name>
<protein>
    <submittedName>
        <fullName evidence="3">Uncharacterized protein</fullName>
    </submittedName>
</protein>
<organism evidence="3 4">
    <name type="scientific">Geodermatophilus obscurus</name>
    <dbReference type="NCBI Taxonomy" id="1861"/>
    <lineage>
        <taxon>Bacteria</taxon>
        <taxon>Bacillati</taxon>
        <taxon>Actinomycetota</taxon>
        <taxon>Actinomycetes</taxon>
        <taxon>Geodermatophilales</taxon>
        <taxon>Geodermatophilaceae</taxon>
        <taxon>Geodermatophilus</taxon>
    </lineage>
</organism>
<feature type="transmembrane region" description="Helical" evidence="2">
    <location>
        <begin position="20"/>
        <end position="44"/>
    </location>
</feature>
<feature type="region of interest" description="Disordered" evidence="1">
    <location>
        <begin position="47"/>
        <end position="84"/>
    </location>
</feature>
<feature type="compositionally biased region" description="Low complexity" evidence="1">
    <location>
        <begin position="47"/>
        <end position="66"/>
    </location>
</feature>
<reference evidence="3 4" key="1">
    <citation type="submission" date="2016-12" db="EMBL/GenBank/DDBJ databases">
        <authorList>
            <person name="Song W.-J."/>
            <person name="Kurnit D.M."/>
        </authorList>
    </citation>
    <scope>NUCLEOTIDE SEQUENCE [LARGE SCALE GENOMIC DNA]</scope>
    <source>
        <strain evidence="3 4">DSM 43162</strain>
    </source>
</reference>
<sequence length="269" mass="27397">MNRRQRHQGSGTAEWGPARLLTLLVVSALVELGVLGGLVLAAIATLTGDEPGPTDTAPPAAAPATEMSRQDALASAPMPPAEPDAALPGPLATEAAGVIELPRPTGVGPADVPTGFPHTPAGALAQLAAIDVTAMESGSVDGVRQVIAEWVAPGGPTPETWSGVNGMARLLSAAGLSSPGSPQLAMVVRPLMGLVKGTVGPDFAVVCVDFEFTVTVEQTSRIAIADCQRMVWTGDRWLIGPGPEPAPAPSVWPGTEAAVAAGYRELRYV</sequence>